<comment type="cofactor">
    <cofactor evidence="1">
        <name>FAD</name>
        <dbReference type="ChEBI" id="CHEBI:57692"/>
    </cofactor>
</comment>
<dbReference type="Proteomes" id="UP000267606">
    <property type="component" value="Unassembled WGS sequence"/>
</dbReference>
<dbReference type="PANTHER" id="PTHR11748:SF111">
    <property type="entry name" value="D-LACTATE DEHYDROGENASE, MITOCHONDRIAL-RELATED"/>
    <property type="match status" value="1"/>
</dbReference>
<sequence length="70" mass="7598">MKIIQELADQIVKRVLASGGSCTGEHGIGISKRNYLESECGKVAVNSMIAIKKAFDPKGIMNPNEMFSKN</sequence>
<dbReference type="AlphaFoldDB" id="A0A183HPP8"/>
<dbReference type="FunFam" id="1.10.45.10:FF:000001">
    <property type="entry name" value="D-lactate dehydrogenase mitochondrial"/>
    <property type="match status" value="1"/>
</dbReference>
<dbReference type="EMBL" id="UZAJ01011614">
    <property type="protein sequence ID" value="VDO60805.1"/>
    <property type="molecule type" value="Genomic_DNA"/>
</dbReference>
<dbReference type="Gene3D" id="1.10.45.10">
    <property type="entry name" value="Vanillyl-alcohol Oxidase, Chain A, domain 4"/>
    <property type="match status" value="1"/>
</dbReference>
<evidence type="ECO:0000313" key="7">
    <source>
        <dbReference type="EMBL" id="VDO60805.1"/>
    </source>
</evidence>
<evidence type="ECO:0000313" key="9">
    <source>
        <dbReference type="WBParaSite" id="OFLC_0000945901-mRNA-1"/>
    </source>
</evidence>
<evidence type="ECO:0000256" key="4">
    <source>
        <dbReference type="ARBA" id="ARBA00022827"/>
    </source>
</evidence>
<accession>A0A183HPP8</accession>
<dbReference type="InterPro" id="IPR016164">
    <property type="entry name" value="FAD-linked_Oxase-like_C"/>
</dbReference>
<dbReference type="Pfam" id="PF02913">
    <property type="entry name" value="FAD-oxidase_C"/>
    <property type="match status" value="1"/>
</dbReference>
<dbReference type="GO" id="GO:0004458">
    <property type="term" value="F:D-lactate dehydrogenase (cytochrome) activity"/>
    <property type="evidence" value="ECO:0007669"/>
    <property type="project" value="TreeGrafter"/>
</dbReference>
<keyword evidence="8" id="KW-1185">Reference proteome</keyword>
<evidence type="ECO:0000256" key="1">
    <source>
        <dbReference type="ARBA" id="ARBA00001974"/>
    </source>
</evidence>
<feature type="domain" description="FAD-binding oxidoreductase/transferase type 4 C-terminal" evidence="6">
    <location>
        <begin position="4"/>
        <end position="64"/>
    </location>
</feature>
<dbReference type="InterPro" id="IPR016171">
    <property type="entry name" value="Vanillyl_alc_oxidase_C-sub2"/>
</dbReference>
<dbReference type="GO" id="GO:0050660">
    <property type="term" value="F:flavin adenine dinucleotide binding"/>
    <property type="evidence" value="ECO:0007669"/>
    <property type="project" value="InterPro"/>
</dbReference>
<dbReference type="WBParaSite" id="OFLC_0000945901-mRNA-1">
    <property type="protein sequence ID" value="OFLC_0000945901-mRNA-1"/>
    <property type="gene ID" value="OFLC_0000945901"/>
</dbReference>
<name>A0A183HPP8_9BILA</name>
<dbReference type="PANTHER" id="PTHR11748">
    <property type="entry name" value="D-LACTATE DEHYDROGENASE"/>
    <property type="match status" value="1"/>
</dbReference>
<keyword evidence="3" id="KW-0285">Flavoprotein</keyword>
<dbReference type="InterPro" id="IPR004113">
    <property type="entry name" value="FAD-bd_oxidored_4_C"/>
</dbReference>
<proteinExistence type="inferred from homology"/>
<comment type="similarity">
    <text evidence="2">Belongs to the FAD-binding oxidoreductase/transferase type 4 family.</text>
</comment>
<keyword evidence="5" id="KW-0560">Oxidoreductase</keyword>
<organism evidence="9">
    <name type="scientific">Onchocerca flexuosa</name>
    <dbReference type="NCBI Taxonomy" id="387005"/>
    <lineage>
        <taxon>Eukaryota</taxon>
        <taxon>Metazoa</taxon>
        <taxon>Ecdysozoa</taxon>
        <taxon>Nematoda</taxon>
        <taxon>Chromadorea</taxon>
        <taxon>Rhabditida</taxon>
        <taxon>Spirurina</taxon>
        <taxon>Spiruromorpha</taxon>
        <taxon>Filarioidea</taxon>
        <taxon>Onchocercidae</taxon>
        <taxon>Onchocerca</taxon>
    </lineage>
</organism>
<evidence type="ECO:0000256" key="2">
    <source>
        <dbReference type="ARBA" id="ARBA00008000"/>
    </source>
</evidence>
<evidence type="ECO:0000256" key="5">
    <source>
        <dbReference type="ARBA" id="ARBA00023002"/>
    </source>
</evidence>
<dbReference type="GO" id="GO:1903457">
    <property type="term" value="P:lactate catabolic process"/>
    <property type="evidence" value="ECO:0007669"/>
    <property type="project" value="TreeGrafter"/>
</dbReference>
<keyword evidence="4" id="KW-0274">FAD</keyword>
<protein>
    <submittedName>
        <fullName evidence="9">FAD-oxidase_C domain-containing protein</fullName>
    </submittedName>
</protein>
<evidence type="ECO:0000259" key="6">
    <source>
        <dbReference type="Pfam" id="PF02913"/>
    </source>
</evidence>
<reference evidence="9" key="1">
    <citation type="submission" date="2016-06" db="UniProtKB">
        <authorList>
            <consortium name="WormBaseParasite"/>
        </authorList>
    </citation>
    <scope>IDENTIFICATION</scope>
</reference>
<reference evidence="7 8" key="2">
    <citation type="submission" date="2018-11" db="EMBL/GenBank/DDBJ databases">
        <authorList>
            <consortium name="Pathogen Informatics"/>
        </authorList>
    </citation>
    <scope>NUCLEOTIDE SEQUENCE [LARGE SCALE GENOMIC DNA]</scope>
</reference>
<dbReference type="SUPFAM" id="SSF55103">
    <property type="entry name" value="FAD-linked oxidases, C-terminal domain"/>
    <property type="match status" value="1"/>
</dbReference>
<evidence type="ECO:0000313" key="8">
    <source>
        <dbReference type="Proteomes" id="UP000267606"/>
    </source>
</evidence>
<gene>
    <name evidence="7" type="ORF">OFLC_LOCUS9463</name>
</gene>
<dbReference type="GO" id="GO:0008720">
    <property type="term" value="F:D-lactate dehydrogenase (NAD+) activity"/>
    <property type="evidence" value="ECO:0007669"/>
    <property type="project" value="TreeGrafter"/>
</dbReference>
<dbReference type="STRING" id="387005.A0A183HPP8"/>
<evidence type="ECO:0000256" key="3">
    <source>
        <dbReference type="ARBA" id="ARBA00022630"/>
    </source>
</evidence>